<dbReference type="VEuPathDB" id="TriTrypDB:LdBPK_291580.1"/>
<feature type="region of interest" description="Disordered" evidence="1">
    <location>
        <begin position="279"/>
        <end position="301"/>
    </location>
</feature>
<dbReference type="AlphaFoldDB" id="A0A6J8FFD8"/>
<evidence type="ECO:0000256" key="2">
    <source>
        <dbReference type="SAM" id="Phobius"/>
    </source>
</evidence>
<dbReference type="VEuPathDB" id="TriTrypDB:LDHU3_29.2290"/>
<keyword evidence="2" id="KW-0812">Transmembrane</keyword>
<protein>
    <submittedName>
        <fullName evidence="3">Hypothetical_protein_conserved</fullName>
    </submittedName>
</protein>
<evidence type="ECO:0000313" key="3">
    <source>
        <dbReference type="EMBL" id="CAC5431870.1"/>
    </source>
</evidence>
<keyword evidence="2" id="KW-0472">Membrane</keyword>
<sequence length="301" mass="33275">MCNGIAAKAKCTTKESEHPFAAARVALLSRFKSVVCRSSVMRVWSVSQAPPHLRVFSFPVSTSYRFLSSISVAPVRPCTRPPQALGLWRKRSCVRVHTRQGTTQQKKSRERQSAPQPLVRATVSPSISVVRTRPTAVPLAMPLSSAARPSYRASLSSQRLFRLPGICSTSTSGLTCCRQVHIGHSTDVHRWRNPEKEEVQRQFRGGVKLGSHIAKVREQQAKERELIEQDKFTDWRLVYNYSIGAALLLIGLNVILAFVEPNPSPEYVPYTESVVPASNVSDTMAESGQAPLSDAGPARRT</sequence>
<feature type="region of interest" description="Disordered" evidence="1">
    <location>
        <begin position="98"/>
        <end position="117"/>
    </location>
</feature>
<keyword evidence="2" id="KW-1133">Transmembrane helix</keyword>
<evidence type="ECO:0000256" key="1">
    <source>
        <dbReference type="SAM" id="MobiDB-lite"/>
    </source>
</evidence>
<gene>
    <name evidence="3" type="ORF">LDHU3_29.2290</name>
</gene>
<dbReference type="Proteomes" id="UP000601710">
    <property type="component" value="Chromosome 29"/>
</dbReference>
<name>A0A6J8FFD8_LEIDO</name>
<accession>A0A6J8FFD8</accession>
<feature type="transmembrane region" description="Helical" evidence="2">
    <location>
        <begin position="238"/>
        <end position="259"/>
    </location>
</feature>
<dbReference type="VEuPathDB" id="TriTrypDB:LdCL_290021400"/>
<organism evidence="3 4">
    <name type="scientific">Leishmania donovani</name>
    <dbReference type="NCBI Taxonomy" id="5661"/>
    <lineage>
        <taxon>Eukaryota</taxon>
        <taxon>Discoba</taxon>
        <taxon>Euglenozoa</taxon>
        <taxon>Kinetoplastea</taxon>
        <taxon>Metakinetoplastina</taxon>
        <taxon>Trypanosomatida</taxon>
        <taxon>Trypanosomatidae</taxon>
        <taxon>Leishmaniinae</taxon>
        <taxon>Leishmania</taxon>
    </lineage>
</organism>
<proteinExistence type="predicted"/>
<dbReference type="EMBL" id="LR812649">
    <property type="protein sequence ID" value="CAC5431870.1"/>
    <property type="molecule type" value="Genomic_DNA"/>
</dbReference>
<evidence type="ECO:0000313" key="4">
    <source>
        <dbReference type="Proteomes" id="UP000601710"/>
    </source>
</evidence>
<reference evidence="3" key="1">
    <citation type="submission" date="2020-06" db="EMBL/GenBank/DDBJ databases">
        <authorList>
            <person name="Camacho E."/>
            <person name="Gonzalez-de la Fuente S."/>
            <person name="Rastrojo A."/>
            <person name="Peiro-Pastor R."/>
            <person name="Solana JC."/>
            <person name="Tabera L."/>
            <person name="Gamarro F."/>
            <person name="Carrasco-Ramiro F."/>
            <person name="Requena JM."/>
            <person name="Aguado B."/>
        </authorList>
    </citation>
    <scope>NUCLEOTIDE SEQUENCE</scope>
</reference>